<accession>A0A382I7N3</accession>
<dbReference type="PANTHER" id="PTHR31377">
    <property type="entry name" value="AGMATINE DEIMINASE-RELATED"/>
    <property type="match status" value="1"/>
</dbReference>
<sequence length="427" mass="48999">MGKILIIIITFIASLHSEIPERRIVAEWEPTLGTMIRWPLGIPSDLVIELASEDLLYVLVETNYQQNQATSSFNDWDINLNNVVFINTDTYSHWTRDYGPQFAIGEDYWRVINQQFDGYPVEFGCESECDDIMVLFDCIGTEFCNNQPLYEGYDCYVNNDSCEDFNDDGQIIDWLGDGYCDDGSWGLDFMCDEYSWDCGDCGGEITDENGYCDDDLMIGVRNQIEGRPLPSQSRGWEEDDDTNIDFANQLNWDILDIPVFWTGGNFMTDGYGMGFSTRLMVNENNIDESEFVDIINEYLNIDNYHIFDNPNESSIQHMDCLAKLVNPETIIIKQVPESSPEYECMEDFAETFYELNTFYNRDFKIYRILCPDINGGGWETNPVAAYTNSLILNNKVLVPQYGISEDVQALEVYQEAMPGYQVLGFDG</sequence>
<organism evidence="2">
    <name type="scientific">marine metagenome</name>
    <dbReference type="NCBI Taxonomy" id="408172"/>
    <lineage>
        <taxon>unclassified sequences</taxon>
        <taxon>metagenomes</taxon>
        <taxon>ecological metagenomes</taxon>
    </lineage>
</organism>
<dbReference type="Pfam" id="PF04371">
    <property type="entry name" value="PAD_porph"/>
    <property type="match status" value="1"/>
</dbReference>
<name>A0A382I7N3_9ZZZZ</name>
<evidence type="ECO:0000256" key="1">
    <source>
        <dbReference type="ARBA" id="ARBA00022801"/>
    </source>
</evidence>
<evidence type="ECO:0000313" key="2">
    <source>
        <dbReference type="EMBL" id="SVB94893.1"/>
    </source>
</evidence>
<dbReference type="InterPro" id="IPR007466">
    <property type="entry name" value="Peptidyl-Arg-deiminase_porph"/>
</dbReference>
<proteinExistence type="predicted"/>
<dbReference type="GO" id="GO:0047632">
    <property type="term" value="F:agmatine deiminase activity"/>
    <property type="evidence" value="ECO:0007669"/>
    <property type="project" value="TreeGrafter"/>
</dbReference>
<gene>
    <name evidence="2" type="ORF">METZ01_LOCUS247747</name>
</gene>
<keyword evidence="1" id="KW-0378">Hydrolase</keyword>
<dbReference type="GO" id="GO:0009446">
    <property type="term" value="P:putrescine biosynthetic process"/>
    <property type="evidence" value="ECO:0007669"/>
    <property type="project" value="InterPro"/>
</dbReference>
<dbReference type="AlphaFoldDB" id="A0A382I7N3"/>
<reference evidence="2" key="1">
    <citation type="submission" date="2018-05" db="EMBL/GenBank/DDBJ databases">
        <authorList>
            <person name="Lanie J.A."/>
            <person name="Ng W.-L."/>
            <person name="Kazmierczak K.M."/>
            <person name="Andrzejewski T.M."/>
            <person name="Davidsen T.M."/>
            <person name="Wayne K.J."/>
            <person name="Tettelin H."/>
            <person name="Glass J.I."/>
            <person name="Rusch D."/>
            <person name="Podicherti R."/>
            <person name="Tsui H.-C.T."/>
            <person name="Winkler M.E."/>
        </authorList>
    </citation>
    <scope>NUCLEOTIDE SEQUENCE</scope>
</reference>
<dbReference type="SUPFAM" id="SSF55909">
    <property type="entry name" value="Pentein"/>
    <property type="match status" value="2"/>
</dbReference>
<dbReference type="GO" id="GO:0004668">
    <property type="term" value="F:protein-arginine deiminase activity"/>
    <property type="evidence" value="ECO:0007669"/>
    <property type="project" value="InterPro"/>
</dbReference>
<dbReference type="Gene3D" id="3.75.10.10">
    <property type="entry name" value="L-arginine/glycine Amidinotransferase, Chain A"/>
    <property type="match status" value="2"/>
</dbReference>
<dbReference type="EMBL" id="UINC01065339">
    <property type="protein sequence ID" value="SVB94893.1"/>
    <property type="molecule type" value="Genomic_DNA"/>
</dbReference>
<evidence type="ECO:0008006" key="3">
    <source>
        <dbReference type="Google" id="ProtNLM"/>
    </source>
</evidence>
<feature type="non-terminal residue" evidence="2">
    <location>
        <position position="427"/>
    </location>
</feature>
<protein>
    <recommendedName>
        <fullName evidence="3">Agmatine deiminase</fullName>
    </recommendedName>
</protein>
<dbReference type="PANTHER" id="PTHR31377:SF0">
    <property type="entry name" value="AGMATINE DEIMINASE-RELATED"/>
    <property type="match status" value="1"/>
</dbReference>